<accession>A0A7W6XC75</accession>
<dbReference type="Pfam" id="PF13692">
    <property type="entry name" value="Glyco_trans_1_4"/>
    <property type="match status" value="1"/>
</dbReference>
<dbReference type="EMBL" id="JACIGY010000006">
    <property type="protein sequence ID" value="MBB4413651.1"/>
    <property type="molecule type" value="Genomic_DNA"/>
</dbReference>
<evidence type="ECO:0000313" key="6">
    <source>
        <dbReference type="Proteomes" id="UP000576087"/>
    </source>
</evidence>
<dbReference type="EMBL" id="JACIGW010000005">
    <property type="protein sequence ID" value="MBB4350317.1"/>
    <property type="molecule type" value="Genomic_DNA"/>
</dbReference>
<reference evidence="4 5" key="1">
    <citation type="submission" date="2020-08" db="EMBL/GenBank/DDBJ databases">
        <title>Genomic Encyclopedia of Type Strains, Phase IV (KMG-V): Genome sequencing to study the core and pangenomes of soil and plant-associated prokaryotes.</title>
        <authorList>
            <person name="Whitman W."/>
        </authorList>
    </citation>
    <scope>NUCLEOTIDE SEQUENCE [LARGE SCALE GENOMIC DNA]</scope>
    <source>
        <strain evidence="2 5">SEMIA 444</strain>
        <strain evidence="1 4">SEMIA 448</strain>
        <strain evidence="3 6">SEMIA 452</strain>
    </source>
</reference>
<dbReference type="GO" id="GO:0016740">
    <property type="term" value="F:transferase activity"/>
    <property type="evidence" value="ECO:0007669"/>
    <property type="project" value="UniProtKB-KW"/>
</dbReference>
<dbReference type="RefSeq" id="WP_210303790.1">
    <property type="nucleotide sequence ID" value="NZ_JACIGW010000005.1"/>
</dbReference>
<dbReference type="SUPFAM" id="SSF53756">
    <property type="entry name" value="UDP-Glycosyltransferase/glycogen phosphorylase"/>
    <property type="match status" value="1"/>
</dbReference>
<dbReference type="CDD" id="cd03801">
    <property type="entry name" value="GT4_PimA-like"/>
    <property type="match status" value="1"/>
</dbReference>
<dbReference type="AlphaFoldDB" id="A0A7W6XC75"/>
<dbReference type="EMBL" id="JACIHM010000006">
    <property type="protein sequence ID" value="MBB4448285.1"/>
    <property type="molecule type" value="Genomic_DNA"/>
</dbReference>
<gene>
    <name evidence="2" type="ORF">GGE31_004179</name>
    <name evidence="1" type="ORF">GGE33_004082</name>
    <name evidence="3" type="ORF">GGE35_004122</name>
</gene>
<organism evidence="2 5">
    <name type="scientific">Aliirhizobium cellulosilyticum</name>
    <dbReference type="NCBI Taxonomy" id="393664"/>
    <lineage>
        <taxon>Bacteria</taxon>
        <taxon>Pseudomonadati</taxon>
        <taxon>Pseudomonadota</taxon>
        <taxon>Alphaproteobacteria</taxon>
        <taxon>Hyphomicrobiales</taxon>
        <taxon>Rhizobiaceae</taxon>
        <taxon>Aliirhizobium</taxon>
    </lineage>
</organism>
<evidence type="ECO:0000313" key="4">
    <source>
        <dbReference type="Proteomes" id="UP000520770"/>
    </source>
</evidence>
<evidence type="ECO:0000313" key="3">
    <source>
        <dbReference type="EMBL" id="MBB4448285.1"/>
    </source>
</evidence>
<dbReference type="Gene3D" id="3.40.50.2000">
    <property type="entry name" value="Glycogen Phosphorylase B"/>
    <property type="match status" value="2"/>
</dbReference>
<evidence type="ECO:0000313" key="1">
    <source>
        <dbReference type="EMBL" id="MBB4350317.1"/>
    </source>
</evidence>
<comment type="caution">
    <text evidence="2">The sequence shown here is derived from an EMBL/GenBank/DDBJ whole genome shotgun (WGS) entry which is preliminary data.</text>
</comment>
<proteinExistence type="predicted"/>
<evidence type="ECO:0000313" key="5">
    <source>
        <dbReference type="Proteomes" id="UP000524535"/>
    </source>
</evidence>
<keyword evidence="5" id="KW-1185">Reference proteome</keyword>
<dbReference type="Proteomes" id="UP000576087">
    <property type="component" value="Unassembled WGS sequence"/>
</dbReference>
<sequence>MAFHIVLNRPMDLTAIARSAEEGLNPGNSMAELQHELGARVHDGSDVTPDWLDKSVGKLTRMSPLWWAIARKLRREVRPGDAIFCTGEDVGLPVAALCGGAPDVYVTIMNHLVDSRKKQLALTLLRARNRVSVFFAVSKPQVSFLRRYLQLGEDRVKFVWDQTDTQFFTPGPVSPDKARPLVMSVGLERRDYSTLAAATADLDIDVKISGYSADTRVLSRAFPATLPENMTRKFYSWPELRQLYRDADVVVVSLFPNTYAAGVQGFMEALSSGRPVVVTGTEGLEGYLEDGGPVRLVAPGDTIAMKKAITDLIAEAANAPSISGQARSLAQERHSCEGYVSTIASTLRALTVGAEKR</sequence>
<dbReference type="Proteomes" id="UP000520770">
    <property type="component" value="Unassembled WGS sequence"/>
</dbReference>
<keyword evidence="2" id="KW-0808">Transferase</keyword>
<protein>
    <submittedName>
        <fullName evidence="2">Glycosyltransferase involved in cell wall biosynthesis</fullName>
    </submittedName>
</protein>
<name>A0A7W6XC75_9HYPH</name>
<dbReference type="Proteomes" id="UP000524535">
    <property type="component" value="Unassembled WGS sequence"/>
</dbReference>
<evidence type="ECO:0000313" key="2">
    <source>
        <dbReference type="EMBL" id="MBB4413651.1"/>
    </source>
</evidence>